<dbReference type="Pfam" id="PF00196">
    <property type="entry name" value="GerE"/>
    <property type="match status" value="1"/>
</dbReference>
<name>A0A6G8Q9H8_9ACTN</name>
<dbReference type="InterPro" id="IPR036388">
    <property type="entry name" value="WH-like_DNA-bd_sf"/>
</dbReference>
<evidence type="ECO:0000259" key="4">
    <source>
        <dbReference type="PROSITE" id="PS50043"/>
    </source>
</evidence>
<dbReference type="PANTHER" id="PTHR44688">
    <property type="entry name" value="DNA-BINDING TRANSCRIPTIONAL ACTIVATOR DEVR_DOSR"/>
    <property type="match status" value="1"/>
</dbReference>
<gene>
    <name evidence="5" type="ORF">GBA63_11195</name>
</gene>
<keyword evidence="6" id="KW-1185">Reference proteome</keyword>
<evidence type="ECO:0000313" key="6">
    <source>
        <dbReference type="Proteomes" id="UP000501452"/>
    </source>
</evidence>
<dbReference type="CDD" id="cd06170">
    <property type="entry name" value="LuxR_C_like"/>
    <property type="match status" value="1"/>
</dbReference>
<evidence type="ECO:0000256" key="3">
    <source>
        <dbReference type="ARBA" id="ARBA00023163"/>
    </source>
</evidence>
<keyword evidence="1" id="KW-0805">Transcription regulation</keyword>
<dbReference type="PROSITE" id="PS50043">
    <property type="entry name" value="HTH_LUXR_2"/>
    <property type="match status" value="1"/>
</dbReference>
<dbReference type="Gene3D" id="3.40.50.2300">
    <property type="match status" value="1"/>
</dbReference>
<dbReference type="InterPro" id="IPR000792">
    <property type="entry name" value="Tscrpt_reg_LuxR_C"/>
</dbReference>
<accession>A0A6G8Q9H8</accession>
<dbReference type="Proteomes" id="UP000501452">
    <property type="component" value="Chromosome"/>
</dbReference>
<dbReference type="PRINTS" id="PR00038">
    <property type="entry name" value="HTHLUXR"/>
</dbReference>
<dbReference type="GO" id="GO:0006355">
    <property type="term" value="P:regulation of DNA-templated transcription"/>
    <property type="evidence" value="ECO:0007669"/>
    <property type="project" value="InterPro"/>
</dbReference>
<reference evidence="5 6" key="1">
    <citation type="submission" date="2019-10" db="EMBL/GenBank/DDBJ databases">
        <title>Rubrobacter sp nov SCSIO 52090 isolated from a deep-sea sediment in the South China Sea.</title>
        <authorList>
            <person name="Chen R.W."/>
        </authorList>
    </citation>
    <scope>NUCLEOTIDE SEQUENCE [LARGE SCALE GENOMIC DNA]</scope>
    <source>
        <strain evidence="5 6">SCSIO 52909</strain>
    </source>
</reference>
<proteinExistence type="predicted"/>
<dbReference type="EMBL" id="CP045119">
    <property type="protein sequence ID" value="QIN83144.1"/>
    <property type="molecule type" value="Genomic_DNA"/>
</dbReference>
<feature type="domain" description="HTH luxR-type" evidence="4">
    <location>
        <begin position="141"/>
        <end position="206"/>
    </location>
</feature>
<dbReference type="InterPro" id="IPR016032">
    <property type="entry name" value="Sig_transdc_resp-reg_C-effctor"/>
</dbReference>
<dbReference type="PANTHER" id="PTHR44688:SF16">
    <property type="entry name" value="DNA-BINDING TRANSCRIPTIONAL ACTIVATOR DEVR_DOSR"/>
    <property type="match status" value="1"/>
</dbReference>
<protein>
    <recommendedName>
        <fullName evidence="4">HTH luxR-type domain-containing protein</fullName>
    </recommendedName>
</protein>
<dbReference type="GO" id="GO:0003677">
    <property type="term" value="F:DNA binding"/>
    <property type="evidence" value="ECO:0007669"/>
    <property type="project" value="UniProtKB-KW"/>
</dbReference>
<dbReference type="KEGG" id="rub:GBA63_11195"/>
<organism evidence="5 6">
    <name type="scientific">Rubrobacter tropicus</name>
    <dbReference type="NCBI Taxonomy" id="2653851"/>
    <lineage>
        <taxon>Bacteria</taxon>
        <taxon>Bacillati</taxon>
        <taxon>Actinomycetota</taxon>
        <taxon>Rubrobacteria</taxon>
        <taxon>Rubrobacterales</taxon>
        <taxon>Rubrobacteraceae</taxon>
        <taxon>Rubrobacter</taxon>
    </lineage>
</organism>
<sequence>MSTSLVRRSPEYEEARAWIWLKCDYPVVARGLASVLGGVSEVRGDFIEELDLPSCVVICSNGEGVAQEVVKALQAAPTAPVLVVGLLNDVRCARAALRAGATGFIHVGMEASQVRRALCVVRKGETVVPRNLVAELVKDEEVIDPFILTSRQREILNLVAEGLTNAQIAKQLFLSEYTIKQHLRAAYKLLEVRNRVEATRVFKRSQELH</sequence>
<dbReference type="Gene3D" id="1.10.10.10">
    <property type="entry name" value="Winged helix-like DNA-binding domain superfamily/Winged helix DNA-binding domain"/>
    <property type="match status" value="1"/>
</dbReference>
<keyword evidence="3" id="KW-0804">Transcription</keyword>
<evidence type="ECO:0000256" key="2">
    <source>
        <dbReference type="ARBA" id="ARBA00023125"/>
    </source>
</evidence>
<evidence type="ECO:0000313" key="5">
    <source>
        <dbReference type="EMBL" id="QIN83144.1"/>
    </source>
</evidence>
<evidence type="ECO:0000256" key="1">
    <source>
        <dbReference type="ARBA" id="ARBA00023015"/>
    </source>
</evidence>
<keyword evidence="2" id="KW-0238">DNA-binding</keyword>
<dbReference type="SUPFAM" id="SSF46894">
    <property type="entry name" value="C-terminal effector domain of the bipartite response regulators"/>
    <property type="match status" value="1"/>
</dbReference>
<dbReference type="SMART" id="SM00421">
    <property type="entry name" value="HTH_LUXR"/>
    <property type="match status" value="1"/>
</dbReference>
<dbReference type="RefSeq" id="WP_166176149.1">
    <property type="nucleotide sequence ID" value="NZ_CP045119.1"/>
</dbReference>
<dbReference type="AlphaFoldDB" id="A0A6G8Q9H8"/>